<dbReference type="PROSITE" id="PS00041">
    <property type="entry name" value="HTH_ARAC_FAMILY_1"/>
    <property type="match status" value="1"/>
</dbReference>
<dbReference type="Pfam" id="PF12833">
    <property type="entry name" value="HTH_18"/>
    <property type="match status" value="1"/>
</dbReference>
<dbReference type="PROSITE" id="PS01124">
    <property type="entry name" value="HTH_ARAC_FAMILY_2"/>
    <property type="match status" value="1"/>
</dbReference>
<dbReference type="RefSeq" id="WP_296938614.1">
    <property type="nucleotide sequence ID" value="NZ_LT599032.1"/>
</dbReference>
<dbReference type="AlphaFoldDB" id="A0A212J0C5"/>
<evidence type="ECO:0000256" key="1">
    <source>
        <dbReference type="ARBA" id="ARBA00023015"/>
    </source>
</evidence>
<dbReference type="SMART" id="SM00342">
    <property type="entry name" value="HTH_ARAC"/>
    <property type="match status" value="1"/>
</dbReference>
<proteinExistence type="predicted"/>
<dbReference type="Gene3D" id="3.30.70.100">
    <property type="match status" value="1"/>
</dbReference>
<feature type="domain" description="HTH araC/xylS-type" evidence="4">
    <location>
        <begin position="97"/>
        <end position="176"/>
    </location>
</feature>
<evidence type="ECO:0000313" key="5">
    <source>
        <dbReference type="EMBL" id="SBV92881.1"/>
    </source>
</evidence>
<dbReference type="GO" id="GO:0003700">
    <property type="term" value="F:DNA-binding transcription factor activity"/>
    <property type="evidence" value="ECO:0007669"/>
    <property type="project" value="InterPro"/>
</dbReference>
<accession>A0A212J0C5</accession>
<evidence type="ECO:0000256" key="3">
    <source>
        <dbReference type="ARBA" id="ARBA00023163"/>
    </source>
</evidence>
<gene>
    <name evidence="5" type="ORF">KL86DYS1_10723</name>
</gene>
<sequence>MEVLYIKNMVCNRCIMVVESELERLDIQPLSVRLGEVHLEKKLTTEQKNKLSGILESLGFSLIDDKKGRLIEQVKNLIIELVHYNNNNLKINLSDYISEKLHHDYNYISNLFSEVEGTTIEKYFIAQKIERVKELLVYDELTLNEIAFNLNYSSVAHLSAQFKKVTGLTPSHFKQIRTNKRKPLDEV</sequence>
<evidence type="ECO:0000259" key="4">
    <source>
        <dbReference type="PROSITE" id="PS01124"/>
    </source>
</evidence>
<keyword evidence="3" id="KW-0804">Transcription</keyword>
<dbReference type="SUPFAM" id="SSF46689">
    <property type="entry name" value="Homeodomain-like"/>
    <property type="match status" value="1"/>
</dbReference>
<dbReference type="InterPro" id="IPR018060">
    <property type="entry name" value="HTH_AraC"/>
</dbReference>
<name>A0A212J0C5_9BACT</name>
<evidence type="ECO:0000256" key="2">
    <source>
        <dbReference type="ARBA" id="ARBA00023125"/>
    </source>
</evidence>
<reference evidence="5" key="1">
    <citation type="submission" date="2016-04" db="EMBL/GenBank/DDBJ databases">
        <authorList>
            <person name="Evans L.H."/>
            <person name="Alamgir A."/>
            <person name="Owens N."/>
            <person name="Weber N.D."/>
            <person name="Virtaneva K."/>
            <person name="Barbian K."/>
            <person name="Babar A."/>
            <person name="Rosenke K."/>
        </authorList>
    </citation>
    <scope>NUCLEOTIDE SEQUENCE</scope>
    <source>
        <strain evidence="5">86-1</strain>
    </source>
</reference>
<protein>
    <recommendedName>
        <fullName evidence="4">HTH araC/xylS-type domain-containing protein</fullName>
    </recommendedName>
</protein>
<dbReference type="InterPro" id="IPR018062">
    <property type="entry name" value="HTH_AraC-typ_CS"/>
</dbReference>
<dbReference type="PANTHER" id="PTHR43280:SF2">
    <property type="entry name" value="HTH-TYPE TRANSCRIPTIONAL REGULATOR EXSA"/>
    <property type="match status" value="1"/>
</dbReference>
<dbReference type="Gene3D" id="1.10.10.60">
    <property type="entry name" value="Homeodomain-like"/>
    <property type="match status" value="1"/>
</dbReference>
<dbReference type="InterPro" id="IPR009057">
    <property type="entry name" value="Homeodomain-like_sf"/>
</dbReference>
<dbReference type="GO" id="GO:0043565">
    <property type="term" value="F:sequence-specific DNA binding"/>
    <property type="evidence" value="ECO:0007669"/>
    <property type="project" value="InterPro"/>
</dbReference>
<keyword evidence="1" id="KW-0805">Transcription regulation</keyword>
<dbReference type="EMBL" id="FLUM01000001">
    <property type="protein sequence ID" value="SBV92881.1"/>
    <property type="molecule type" value="Genomic_DNA"/>
</dbReference>
<keyword evidence="2" id="KW-0238">DNA-binding</keyword>
<organism evidence="5">
    <name type="scientific">uncultured Dysgonomonas sp</name>
    <dbReference type="NCBI Taxonomy" id="206096"/>
    <lineage>
        <taxon>Bacteria</taxon>
        <taxon>Pseudomonadati</taxon>
        <taxon>Bacteroidota</taxon>
        <taxon>Bacteroidia</taxon>
        <taxon>Bacteroidales</taxon>
        <taxon>Dysgonomonadaceae</taxon>
        <taxon>Dysgonomonas</taxon>
        <taxon>environmental samples</taxon>
    </lineage>
</organism>
<dbReference type="PANTHER" id="PTHR43280">
    <property type="entry name" value="ARAC-FAMILY TRANSCRIPTIONAL REGULATOR"/>
    <property type="match status" value="1"/>
</dbReference>